<organism evidence="12 13">
    <name type="scientific">Kribbella jejuensis</name>
    <dbReference type="NCBI Taxonomy" id="236068"/>
    <lineage>
        <taxon>Bacteria</taxon>
        <taxon>Bacillati</taxon>
        <taxon>Actinomycetota</taxon>
        <taxon>Actinomycetes</taxon>
        <taxon>Propionibacteriales</taxon>
        <taxon>Kribbellaceae</taxon>
        <taxon>Kribbella</taxon>
    </lineage>
</organism>
<dbReference type="Gene3D" id="2.102.10.10">
    <property type="entry name" value="Rieske [2Fe-2S] iron-sulphur domain"/>
    <property type="match status" value="1"/>
</dbReference>
<dbReference type="PANTHER" id="PTHR10134">
    <property type="entry name" value="CYTOCHROME B-C1 COMPLEX SUBUNIT RIESKE, MITOCHONDRIAL"/>
    <property type="match status" value="1"/>
</dbReference>
<evidence type="ECO:0000256" key="6">
    <source>
        <dbReference type="ARBA" id="ARBA00023014"/>
    </source>
</evidence>
<evidence type="ECO:0000313" key="12">
    <source>
        <dbReference type="EMBL" id="TQJ06241.1"/>
    </source>
</evidence>
<dbReference type="RefSeq" id="WP_238332508.1">
    <property type="nucleotide sequence ID" value="NZ_BAAAKA010000014.1"/>
</dbReference>
<dbReference type="SUPFAM" id="SSF50022">
    <property type="entry name" value="ISP domain"/>
    <property type="match status" value="1"/>
</dbReference>
<comment type="cofactor">
    <cofactor evidence="9">
        <name>[2Fe-2S] cluster</name>
        <dbReference type="ChEBI" id="CHEBI:190135"/>
    </cofactor>
</comment>
<sequence length="136" mass="13826">MAEPSRRTVITAAAGLVTLTGCAKYGEPTNPSPGTPQGAPANTVLGKTEDIPVGGGVIFAANRIVVTQPVKGTFKAFSSICTHLSCPVATVAHGTINCDCHGSKYAITDGSVVRGPAPRPLPPKQITITGDSITET</sequence>
<dbReference type="InterPro" id="IPR017941">
    <property type="entry name" value="Rieske_2Fe-2S"/>
</dbReference>
<proteinExistence type="predicted"/>
<dbReference type="GO" id="GO:0004497">
    <property type="term" value="F:monooxygenase activity"/>
    <property type="evidence" value="ECO:0007669"/>
    <property type="project" value="UniProtKB-ARBA"/>
</dbReference>
<dbReference type="EMBL" id="VFMM01000003">
    <property type="protein sequence ID" value="TQJ06241.1"/>
    <property type="molecule type" value="Genomic_DNA"/>
</dbReference>
<dbReference type="AlphaFoldDB" id="A0A542DT17"/>
<evidence type="ECO:0000256" key="8">
    <source>
        <dbReference type="ARBA" id="ARBA00029586"/>
    </source>
</evidence>
<evidence type="ECO:0000256" key="9">
    <source>
        <dbReference type="ARBA" id="ARBA00034078"/>
    </source>
</evidence>
<protein>
    <recommendedName>
        <fullName evidence="2">Cytochrome bc1 complex Rieske iron-sulfur subunit</fullName>
    </recommendedName>
    <alternativeName>
        <fullName evidence="8">Cytochrome bc1 reductase complex subunit QcrA</fullName>
    </alternativeName>
</protein>
<dbReference type="Pfam" id="PF00355">
    <property type="entry name" value="Rieske"/>
    <property type="match status" value="1"/>
</dbReference>
<keyword evidence="5" id="KW-0408">Iron</keyword>
<feature type="region of interest" description="Disordered" evidence="10">
    <location>
        <begin position="26"/>
        <end position="46"/>
    </location>
</feature>
<name>A0A542DT17_9ACTN</name>
<comment type="function">
    <text evidence="1">Iron-sulfur subunit of the cytochrome bc1 complex, an essential component of the respiratory electron transport chain required for ATP synthesis. The bc1 complex catalyzes the oxidation of menaquinol and the reduction of cytochrome c in the respiratory chain. The bc1 complex operates through a Q-cycle mechanism that couples electron transfer to generation of the proton gradient that drives ATP synthesis.</text>
</comment>
<feature type="region of interest" description="Disordered" evidence="10">
    <location>
        <begin position="116"/>
        <end position="136"/>
    </location>
</feature>
<dbReference type="GO" id="GO:0016705">
    <property type="term" value="F:oxidoreductase activity, acting on paired donors, with incorporation or reduction of molecular oxygen"/>
    <property type="evidence" value="ECO:0007669"/>
    <property type="project" value="UniProtKB-ARBA"/>
</dbReference>
<dbReference type="PROSITE" id="PS51296">
    <property type="entry name" value="RIESKE"/>
    <property type="match status" value="1"/>
</dbReference>
<keyword evidence="6" id="KW-0411">Iron-sulfur</keyword>
<feature type="domain" description="Rieske" evidence="11">
    <location>
        <begin position="43"/>
        <end position="135"/>
    </location>
</feature>
<dbReference type="GO" id="GO:0051537">
    <property type="term" value="F:2 iron, 2 sulfur cluster binding"/>
    <property type="evidence" value="ECO:0007669"/>
    <property type="project" value="UniProtKB-KW"/>
</dbReference>
<keyword evidence="4" id="KW-0479">Metal-binding</keyword>
<accession>A0A542DT17</accession>
<dbReference type="PROSITE" id="PS51257">
    <property type="entry name" value="PROKAR_LIPOPROTEIN"/>
    <property type="match status" value="1"/>
</dbReference>
<dbReference type="FunFam" id="2.102.10.10:FF:000016">
    <property type="entry name" value="Nitrite reductase/ring-hydroxylating ferredoxin subunit"/>
    <property type="match status" value="1"/>
</dbReference>
<keyword evidence="13" id="KW-1185">Reference proteome</keyword>
<dbReference type="PRINTS" id="PR00162">
    <property type="entry name" value="RIESKE"/>
</dbReference>
<evidence type="ECO:0000256" key="2">
    <source>
        <dbReference type="ARBA" id="ARBA00015816"/>
    </source>
</evidence>
<dbReference type="GO" id="GO:0046872">
    <property type="term" value="F:metal ion binding"/>
    <property type="evidence" value="ECO:0007669"/>
    <property type="project" value="UniProtKB-KW"/>
</dbReference>
<dbReference type="CDD" id="cd03467">
    <property type="entry name" value="Rieske"/>
    <property type="match status" value="1"/>
</dbReference>
<dbReference type="InterPro" id="IPR036922">
    <property type="entry name" value="Rieske_2Fe-2S_sf"/>
</dbReference>
<reference evidence="12 13" key="1">
    <citation type="submission" date="2019-06" db="EMBL/GenBank/DDBJ databases">
        <title>Sequencing the genomes of 1000 actinobacteria strains.</title>
        <authorList>
            <person name="Klenk H.-P."/>
        </authorList>
    </citation>
    <scope>NUCLEOTIDE SEQUENCE [LARGE SCALE GENOMIC DNA]</scope>
    <source>
        <strain evidence="12 13">DSM 17305</strain>
    </source>
</reference>
<evidence type="ECO:0000256" key="7">
    <source>
        <dbReference type="ARBA" id="ARBA00023157"/>
    </source>
</evidence>
<evidence type="ECO:0000256" key="5">
    <source>
        <dbReference type="ARBA" id="ARBA00023004"/>
    </source>
</evidence>
<keyword evidence="3" id="KW-0001">2Fe-2S</keyword>
<feature type="compositionally biased region" description="Polar residues" evidence="10">
    <location>
        <begin position="126"/>
        <end position="136"/>
    </location>
</feature>
<gene>
    <name evidence="12" type="ORF">FB475_5898</name>
</gene>
<evidence type="ECO:0000256" key="10">
    <source>
        <dbReference type="SAM" id="MobiDB-lite"/>
    </source>
</evidence>
<dbReference type="GO" id="GO:0016020">
    <property type="term" value="C:membrane"/>
    <property type="evidence" value="ECO:0007669"/>
    <property type="project" value="InterPro"/>
</dbReference>
<evidence type="ECO:0000256" key="4">
    <source>
        <dbReference type="ARBA" id="ARBA00022723"/>
    </source>
</evidence>
<evidence type="ECO:0000256" key="3">
    <source>
        <dbReference type="ARBA" id="ARBA00022714"/>
    </source>
</evidence>
<dbReference type="InterPro" id="IPR005805">
    <property type="entry name" value="Rieske_Fe-S_prot_C"/>
</dbReference>
<comment type="caution">
    <text evidence="12">The sequence shown here is derived from an EMBL/GenBank/DDBJ whole genome shotgun (WGS) entry which is preliminary data.</text>
</comment>
<evidence type="ECO:0000313" key="13">
    <source>
        <dbReference type="Proteomes" id="UP000316298"/>
    </source>
</evidence>
<keyword evidence="7" id="KW-1015">Disulfide bond</keyword>
<dbReference type="Proteomes" id="UP000316298">
    <property type="component" value="Unassembled WGS sequence"/>
</dbReference>
<evidence type="ECO:0000259" key="11">
    <source>
        <dbReference type="PROSITE" id="PS51296"/>
    </source>
</evidence>
<dbReference type="InterPro" id="IPR014349">
    <property type="entry name" value="Rieske_Fe-S_prot"/>
</dbReference>
<evidence type="ECO:0000256" key="1">
    <source>
        <dbReference type="ARBA" id="ARBA00002494"/>
    </source>
</evidence>